<feature type="coiled-coil region" evidence="1">
    <location>
        <begin position="297"/>
        <end position="324"/>
    </location>
</feature>
<dbReference type="HOGENOM" id="CLU_393132_0_0_6"/>
<dbReference type="Pfam" id="PF13148">
    <property type="entry name" value="DUF3987"/>
    <property type="match status" value="1"/>
</dbReference>
<organism evidence="2 3">
    <name type="scientific">Alteromonas mediterranea (strain DSM 17117 / CIP 110805 / LMG 28347 / Deep ecotype)</name>
    <dbReference type="NCBI Taxonomy" id="1774373"/>
    <lineage>
        <taxon>Bacteria</taxon>
        <taxon>Pseudomonadati</taxon>
        <taxon>Pseudomonadota</taxon>
        <taxon>Gammaproteobacteria</taxon>
        <taxon>Alteromonadales</taxon>
        <taxon>Alteromonadaceae</taxon>
        <taxon>Alteromonas/Salinimonas group</taxon>
        <taxon>Alteromonas</taxon>
    </lineage>
</organism>
<keyword evidence="1" id="KW-0175">Coiled coil</keyword>
<evidence type="ECO:0008006" key="4">
    <source>
        <dbReference type="Google" id="ProtNLM"/>
    </source>
</evidence>
<reference evidence="2 3" key="2">
    <citation type="journal article" date="2015" name="Antonie Van Leeuwenhoek">
        <title>Ecophysiological diversity of a novel member of the genus Alteromonas, and description of Alteromonas mediterranea sp. nov.</title>
        <authorList>
            <person name="Ivanova E.P."/>
            <person name="Lopez-Perez M."/>
            <person name="Zabalos M."/>
            <person name="Nguyen S.H."/>
            <person name="Webb H.K."/>
            <person name="Ryan J."/>
            <person name="Lagutin K."/>
            <person name="Vyssotski M."/>
            <person name="Crawford R.J."/>
            <person name="Rodriguez-Valera F."/>
        </authorList>
    </citation>
    <scope>NUCLEOTIDE SEQUENCE [LARGE SCALE GENOMIC DNA]</scope>
    <source>
        <strain evidence="3">DSM 17117 / CIP 110805 / LMG 28347 / Deep ecotype</strain>
    </source>
</reference>
<keyword evidence="3" id="KW-1185">Reference proteome</keyword>
<protein>
    <recommendedName>
        <fullName evidence="4">DUF3987 domain-containing protein</fullName>
    </recommendedName>
</protein>
<evidence type="ECO:0000313" key="2">
    <source>
        <dbReference type="EMBL" id="AEA96440.1"/>
    </source>
</evidence>
<accession>F2G3W1</accession>
<dbReference type="AlphaFoldDB" id="F2G3W1"/>
<dbReference type="PATRIC" id="fig|314275.5.peg.299"/>
<dbReference type="Proteomes" id="UP000001870">
    <property type="component" value="Chromosome"/>
</dbReference>
<dbReference type="InterPro" id="IPR025048">
    <property type="entry name" value="DUF3987"/>
</dbReference>
<proteinExistence type="predicted"/>
<dbReference type="EMBL" id="CP001103">
    <property type="protein sequence ID" value="AEA96440.1"/>
    <property type="molecule type" value="Genomic_DNA"/>
</dbReference>
<name>F2G3W1_ALTMD</name>
<gene>
    <name evidence="2" type="ordered locus">MADE_1001455</name>
</gene>
<sequence length="701" mass="80025">MKIKTCISTLRKLQFNRIKDVDELIEITGMVYEDLIYGVFNGENSSRKTFKSVAEGKNWLRVKNNERKNVLIRNDVWPKNRELKGIQGMFEIVNVEEEKFLKSVSHASVITKIGEKKYSVTWFVCLEDEEQHVKLADAIKAEKEGCISAKVISYFPIRLPGSKNWKQNAFAQMLWFKYQPLTPVEFVLKNELKVWVSPSKLNADEGTRESLPIDSLPALMQETVRSFSKAYCCPPEFAFAPLLTMIGSVIGHKIHVKPEKNSDLVIAPNFWAISIGDSGAGKSPVHLRMREFFCPLNDKALSDYEDAIERYEALKKIRKEREKTVSKHIRQRITAIDKTLDPIEKRKMEELLASEVSENSRQPQKPTLVRYTTNKATYAALQHMLGENHNGILMDLEELKLFIYQLRGSKGFEYRSFLLECNSGFGQHDIDRLNTGTTYASNMLLSIFATTQPSVIYPHIRNTLKGSEENDGLWQRFNILLHPKTTDNVSSASGEVEVSLISKVQSLFSSINRCDFGFQPNLGLKERSVCLSERALGVYKQWYREITSFKSNKDVHNVYQNYLLKYRTLVPKLALLFEVVESFDDAKQVVGPIKSVSETSAKKAVRIAKFLESHARHVFDVRTNVDTANAILILKRIDRLPSKFSARDIAQKNWSGLNTNTDEVNRAIMVLESALVVRKATSCRQKPLWEVNPYITEAGAQ</sequence>
<dbReference type="KEGG" id="amc:MADE_1001455"/>
<evidence type="ECO:0000313" key="3">
    <source>
        <dbReference type="Proteomes" id="UP000001870"/>
    </source>
</evidence>
<reference evidence="2 3" key="1">
    <citation type="journal article" date="2008" name="ISME J.">
        <title>Comparative genomics of two ecotypes of the marine planktonic copiotroph Alteromonas macleodii suggests alternative lifestyles associated with different kinds of particulate organic matter.</title>
        <authorList>
            <person name="Ivars-Martinez E."/>
            <person name="Martin-Cuadrado A.B."/>
            <person name="D'Auria G."/>
            <person name="Mira A."/>
            <person name="Ferriera S."/>
            <person name="Johnson J."/>
            <person name="Friedman R."/>
            <person name="Rodriguez-Valera F."/>
        </authorList>
    </citation>
    <scope>NUCLEOTIDE SEQUENCE [LARGE SCALE GENOMIC DNA]</scope>
    <source>
        <strain evidence="3">DSM 17117 / CIP 110805 / LMG 28347 / Deep ecotype</strain>
    </source>
</reference>
<dbReference type="RefSeq" id="WP_012516814.1">
    <property type="nucleotide sequence ID" value="NC_011138.3"/>
</dbReference>
<evidence type="ECO:0000256" key="1">
    <source>
        <dbReference type="SAM" id="Coils"/>
    </source>
</evidence>